<dbReference type="STRING" id="1120980.GCA_000745955_02380"/>
<dbReference type="EMBL" id="UFSO01000003">
    <property type="protein sequence ID" value="SSY81071.1"/>
    <property type="molecule type" value="Genomic_DNA"/>
</dbReference>
<reference evidence="1 2" key="1">
    <citation type="submission" date="2018-06" db="EMBL/GenBank/DDBJ databases">
        <authorList>
            <consortium name="Pathogen Informatics"/>
            <person name="Doyle S."/>
        </authorList>
    </citation>
    <scope>NUCLEOTIDE SEQUENCE [LARGE SCALE GENOMIC DNA]</scope>
    <source>
        <strain evidence="1 2">NCTC10283</strain>
    </source>
</reference>
<dbReference type="RefSeq" id="WP_034295310.1">
    <property type="nucleotide sequence ID" value="NZ_CP091519.2"/>
</dbReference>
<proteinExistence type="predicted"/>
<protein>
    <recommendedName>
        <fullName evidence="3">N-acetyltransferase domain-containing protein</fullName>
    </recommendedName>
</protein>
<dbReference type="OrthoDB" id="9773249at2"/>
<name>A0A376BW57_9NEIS</name>
<dbReference type="InterPro" id="IPR016181">
    <property type="entry name" value="Acyl_CoA_acyltransferase"/>
</dbReference>
<evidence type="ECO:0000313" key="1">
    <source>
        <dbReference type="EMBL" id="SSY81071.1"/>
    </source>
</evidence>
<dbReference type="Gene3D" id="3.40.630.30">
    <property type="match status" value="1"/>
</dbReference>
<keyword evidence="2" id="KW-1185">Reference proteome</keyword>
<evidence type="ECO:0008006" key="3">
    <source>
        <dbReference type="Google" id="ProtNLM"/>
    </source>
</evidence>
<accession>A0A376BW57</accession>
<evidence type="ECO:0000313" key="2">
    <source>
        <dbReference type="Proteomes" id="UP000254209"/>
    </source>
</evidence>
<gene>
    <name evidence="1" type="ORF">NCTC10283_02636</name>
</gene>
<dbReference type="SUPFAM" id="SSF55729">
    <property type="entry name" value="Acyl-CoA N-acyltransferases (Nat)"/>
    <property type="match status" value="1"/>
</dbReference>
<sequence length="350" mass="40658">MDNLKYLPFAQINLQDPFFDSLKQDYVEFPQWFVKKAQAYAYVLYSAQDNSIQGFMYLKTEEKVDDVTPQLLSSALKIGTFKFNPQQTLRGHRFLKKALDVAIHQNLRYVYLTVFAKHEGLIKLIETYGFYRHGEKQSDNGTEYVYVRDLSLIQGDILKDYPLVKPQSVNKYLLAIEPKYHTALIPEAILNNECLDIVKDVSHSNSIQKIYLSAAYNAPELKKGDLLLMYRKSDGTAPAAFRSVVSAVCTVLEVKNIHDFTDEKKYLDYCEKFSVFSKKELCQFYANKRYPYIIRFAFNFAFPKRPIRQQLIDDVGISTERLVLMAITDQQFNHILKLGNINENFIIHQT</sequence>
<dbReference type="Proteomes" id="UP000254209">
    <property type="component" value="Unassembled WGS sequence"/>
</dbReference>
<organism evidence="1 2">
    <name type="scientific">Alysiella crassa</name>
    <dbReference type="NCBI Taxonomy" id="153491"/>
    <lineage>
        <taxon>Bacteria</taxon>
        <taxon>Pseudomonadati</taxon>
        <taxon>Pseudomonadota</taxon>
        <taxon>Betaproteobacteria</taxon>
        <taxon>Neisseriales</taxon>
        <taxon>Neisseriaceae</taxon>
        <taxon>Alysiella</taxon>
    </lineage>
</organism>
<dbReference type="AlphaFoldDB" id="A0A376BW57"/>